<keyword evidence="3" id="KW-1185">Reference proteome</keyword>
<evidence type="ECO:0000256" key="1">
    <source>
        <dbReference type="SAM" id="Phobius"/>
    </source>
</evidence>
<dbReference type="Proteomes" id="UP001642405">
    <property type="component" value="Unassembled WGS sequence"/>
</dbReference>
<dbReference type="EMBL" id="CAWUHB010000041">
    <property type="protein sequence ID" value="CAK7227960.1"/>
    <property type="molecule type" value="Genomic_DNA"/>
</dbReference>
<reference evidence="2 3" key="1">
    <citation type="submission" date="2024-01" db="EMBL/GenBank/DDBJ databases">
        <authorList>
            <person name="Allen C."/>
            <person name="Tagirdzhanova G."/>
        </authorList>
    </citation>
    <scope>NUCLEOTIDE SEQUENCE [LARGE SCALE GENOMIC DNA]</scope>
</reference>
<gene>
    <name evidence="2" type="ORF">SCUCBS95973_006721</name>
</gene>
<protein>
    <submittedName>
        <fullName evidence="2">Uncharacterized protein</fullName>
    </submittedName>
</protein>
<name>A0ABP0C9Z3_9PEZI</name>
<evidence type="ECO:0000313" key="3">
    <source>
        <dbReference type="Proteomes" id="UP001642405"/>
    </source>
</evidence>
<comment type="caution">
    <text evidence="2">The sequence shown here is derived from an EMBL/GenBank/DDBJ whole genome shotgun (WGS) entry which is preliminary data.</text>
</comment>
<accession>A0ABP0C9Z3</accession>
<keyword evidence="1" id="KW-0812">Transmembrane</keyword>
<sequence length="98" mass="11012">MRDEGNVPLELVQNAGMAAFKLLARYWVHVRPVFHRRSPLRGRLRNGRLTLADVFLCVLAAGFVLAMVLIGVMVFRVLAFMSRFLQVISRVMGVLSGI</sequence>
<evidence type="ECO:0000313" key="2">
    <source>
        <dbReference type="EMBL" id="CAK7227960.1"/>
    </source>
</evidence>
<organism evidence="2 3">
    <name type="scientific">Sporothrix curviconia</name>
    <dbReference type="NCBI Taxonomy" id="1260050"/>
    <lineage>
        <taxon>Eukaryota</taxon>
        <taxon>Fungi</taxon>
        <taxon>Dikarya</taxon>
        <taxon>Ascomycota</taxon>
        <taxon>Pezizomycotina</taxon>
        <taxon>Sordariomycetes</taxon>
        <taxon>Sordariomycetidae</taxon>
        <taxon>Ophiostomatales</taxon>
        <taxon>Ophiostomataceae</taxon>
        <taxon>Sporothrix</taxon>
    </lineage>
</organism>
<keyword evidence="1" id="KW-0472">Membrane</keyword>
<feature type="transmembrane region" description="Helical" evidence="1">
    <location>
        <begin position="49"/>
        <end position="75"/>
    </location>
</feature>
<keyword evidence="1" id="KW-1133">Transmembrane helix</keyword>
<proteinExistence type="predicted"/>